<name>A0A166B9Y7_9AGAM</name>
<sequence>MTRQREGDHLSASLKTLRGPPSPPRKKHNIPRTGTRNGLTVSEHAFWSTRCGSRPTQLVVRKTTFDMLNMRRLVFEGPGRKVDHITYSAGRAAPSASCRASCSITWPSQPVQVTSAAERDWTKWGEGYDNISQEPAEASTSEQIIQANSAIWTGVVPSSHFGTSSSALSLNVTSTGGDVRSEGRHPSNLKGSPPAARREALALRRYLSKDSREKQKDAAYERNLEALISNSATGSGTKRLVANTQQLNTPCRVVATTLHKETMGPQKTRYRAVVATADWTSCRPRLCKDNIQSQHATLGDQALLRKYGLNFSSLKFFFETSRGPAVELTAGVGNWGAYAMIELAGTSSQTPKLSRMEGGISDGSQNTGYMHPPRRASKARSYLVLSDIGIGSRPREHLHATLYNGLTLRSNRDSLLSSAPTLDYVYNFASLHINIPQNNFRQSDEGIPRFNLPSTGYQKFIAQLKSYSLLHMRLDSAFCKIHGAGGCAYFDVSIVTSRPYHDRDASAVLTRCSESTVREVLRLPIATREHGQKPETPGSHATGCKKIGKWRAEGFKSTIQMLGTHGGTIPKTKDLGLDVKTCQDMRGKTQNIMLPAANFSKSCAQARTAISK</sequence>
<accession>A0A166B9Y7</accession>
<reference evidence="2 3" key="1">
    <citation type="journal article" date="2016" name="Mol. Biol. Evol.">
        <title>Comparative Genomics of Early-Diverging Mushroom-Forming Fungi Provides Insights into the Origins of Lignocellulose Decay Capabilities.</title>
        <authorList>
            <person name="Nagy L.G."/>
            <person name="Riley R."/>
            <person name="Tritt A."/>
            <person name="Adam C."/>
            <person name="Daum C."/>
            <person name="Floudas D."/>
            <person name="Sun H."/>
            <person name="Yadav J.S."/>
            <person name="Pangilinan J."/>
            <person name="Larsson K.H."/>
            <person name="Matsuura K."/>
            <person name="Barry K."/>
            <person name="Labutti K."/>
            <person name="Kuo R."/>
            <person name="Ohm R.A."/>
            <person name="Bhattacharya S.S."/>
            <person name="Shirouzu T."/>
            <person name="Yoshinaga Y."/>
            <person name="Martin F.M."/>
            <person name="Grigoriev I.V."/>
            <person name="Hibbett D.S."/>
        </authorList>
    </citation>
    <scope>NUCLEOTIDE SEQUENCE [LARGE SCALE GENOMIC DNA]</scope>
    <source>
        <strain evidence="2 3">CBS 109695</strain>
    </source>
</reference>
<gene>
    <name evidence="2" type="ORF">FIBSPDRAFT_936908</name>
</gene>
<dbReference type="EMBL" id="KV417647">
    <property type="protein sequence ID" value="KZP12428.1"/>
    <property type="molecule type" value="Genomic_DNA"/>
</dbReference>
<protein>
    <submittedName>
        <fullName evidence="2">Uncharacterized protein</fullName>
    </submittedName>
</protein>
<proteinExistence type="predicted"/>
<feature type="region of interest" description="Disordered" evidence="1">
    <location>
        <begin position="1"/>
        <end position="37"/>
    </location>
</feature>
<evidence type="ECO:0000313" key="3">
    <source>
        <dbReference type="Proteomes" id="UP000076532"/>
    </source>
</evidence>
<evidence type="ECO:0000313" key="2">
    <source>
        <dbReference type="EMBL" id="KZP12428.1"/>
    </source>
</evidence>
<feature type="region of interest" description="Disordered" evidence="1">
    <location>
        <begin position="171"/>
        <end position="195"/>
    </location>
</feature>
<evidence type="ECO:0000256" key="1">
    <source>
        <dbReference type="SAM" id="MobiDB-lite"/>
    </source>
</evidence>
<keyword evidence="3" id="KW-1185">Reference proteome</keyword>
<dbReference type="AlphaFoldDB" id="A0A166B9Y7"/>
<dbReference type="Proteomes" id="UP000076532">
    <property type="component" value="Unassembled WGS sequence"/>
</dbReference>
<organism evidence="2 3">
    <name type="scientific">Athelia psychrophila</name>
    <dbReference type="NCBI Taxonomy" id="1759441"/>
    <lineage>
        <taxon>Eukaryota</taxon>
        <taxon>Fungi</taxon>
        <taxon>Dikarya</taxon>
        <taxon>Basidiomycota</taxon>
        <taxon>Agaricomycotina</taxon>
        <taxon>Agaricomycetes</taxon>
        <taxon>Agaricomycetidae</taxon>
        <taxon>Atheliales</taxon>
        <taxon>Atheliaceae</taxon>
        <taxon>Athelia</taxon>
    </lineage>
</organism>